<dbReference type="AlphaFoldDB" id="A0A1J5Q6L8"/>
<keyword evidence="1" id="KW-0812">Transmembrane</keyword>
<feature type="transmembrane region" description="Helical" evidence="1">
    <location>
        <begin position="80"/>
        <end position="98"/>
    </location>
</feature>
<feature type="transmembrane region" description="Helical" evidence="1">
    <location>
        <begin position="118"/>
        <end position="140"/>
    </location>
</feature>
<reference evidence="2" key="1">
    <citation type="submission" date="2016-10" db="EMBL/GenBank/DDBJ databases">
        <title>Sequence of Gallionella enrichment culture.</title>
        <authorList>
            <person name="Poehlein A."/>
            <person name="Muehling M."/>
            <person name="Daniel R."/>
        </authorList>
    </citation>
    <scope>NUCLEOTIDE SEQUENCE</scope>
</reference>
<accession>A0A1J5Q6L8</accession>
<dbReference type="InterPro" id="IPR021517">
    <property type="entry name" value="DUF3180"/>
</dbReference>
<dbReference type="EMBL" id="MLJW01001236">
    <property type="protein sequence ID" value="OIQ79310.1"/>
    <property type="molecule type" value="Genomic_DNA"/>
</dbReference>
<name>A0A1J5Q6L8_9ZZZZ</name>
<evidence type="ECO:0000256" key="1">
    <source>
        <dbReference type="SAM" id="Phobius"/>
    </source>
</evidence>
<evidence type="ECO:0000313" key="2">
    <source>
        <dbReference type="EMBL" id="OIQ79310.1"/>
    </source>
</evidence>
<gene>
    <name evidence="2" type="ORF">GALL_389490</name>
</gene>
<keyword evidence="1" id="KW-0472">Membrane</keyword>
<comment type="caution">
    <text evidence="2">The sequence shown here is derived from an EMBL/GenBank/DDBJ whole genome shotgun (WGS) entry which is preliminary data.</text>
</comment>
<feature type="transmembrane region" description="Helical" evidence="1">
    <location>
        <begin position="7"/>
        <end position="24"/>
    </location>
</feature>
<organism evidence="2">
    <name type="scientific">mine drainage metagenome</name>
    <dbReference type="NCBI Taxonomy" id="410659"/>
    <lineage>
        <taxon>unclassified sequences</taxon>
        <taxon>metagenomes</taxon>
        <taxon>ecological metagenomes</taxon>
    </lineage>
</organism>
<feature type="transmembrane region" description="Helical" evidence="1">
    <location>
        <begin position="36"/>
        <end position="59"/>
    </location>
</feature>
<protein>
    <recommendedName>
        <fullName evidence="3">DUF3180 domain-containing protein</fullName>
    </recommendedName>
</protein>
<dbReference type="Pfam" id="PF11377">
    <property type="entry name" value="DUF3180"/>
    <property type="match status" value="1"/>
</dbReference>
<sequence length="160" mass="17200">MQRTRWQTLITVAVTTAALGWLVLRLLDRTAVQPPPVPWLVCVVMLVIAGVVLTMGWQVRQFLAGKRPQLNPIRAARTAVLAKASCYTGALLAGWYLSQVLAVVGNLSIASQRDRAQAAAVAAVTAVLMAAVGLLVEWFCRVPPPDEPEKEPPGSEQAAH</sequence>
<evidence type="ECO:0008006" key="3">
    <source>
        <dbReference type="Google" id="ProtNLM"/>
    </source>
</evidence>
<keyword evidence="1" id="KW-1133">Transmembrane helix</keyword>
<proteinExistence type="predicted"/>